<sequence length="242" mass="26539">MKPVIFFCIAFFASSLAIASPLPDKPHIYIEGSAEIEVIPNQMTISLGLSAENEDVGAAKQDVDKRSTSLLATLKSLAIESRDIATTALQVTPVYDYVEGKQVPRGSRVYRQVEVTLRNLENYGPLMQALVDAELSNTVDTRLAVTDEKAVSDEALVKALEDARARATNLVTSQGKKLGDVYSISEFDLRREETYFLTPNREVYGNAASVSATADRLMKSGEPFEPGVIRAKAKVYVVYLIK</sequence>
<dbReference type="InterPro" id="IPR052022">
    <property type="entry name" value="26kDa_periplasmic_antigen"/>
</dbReference>
<dbReference type="PANTHER" id="PTHR34387">
    <property type="entry name" value="SLR1258 PROTEIN"/>
    <property type="match status" value="1"/>
</dbReference>
<name>A0A928V5K9_9GAMM</name>
<dbReference type="AlphaFoldDB" id="A0A928V5K9"/>
<accession>A0A928V5K9</accession>
<dbReference type="RefSeq" id="WP_193909004.1">
    <property type="nucleotide sequence ID" value="NZ_PRDL01000001.1"/>
</dbReference>
<feature type="signal peptide" evidence="1">
    <location>
        <begin position="1"/>
        <end position="19"/>
    </location>
</feature>
<organism evidence="2 3">
    <name type="scientific">Cellvibrio polysaccharolyticus</name>
    <dbReference type="NCBI Taxonomy" id="2082724"/>
    <lineage>
        <taxon>Bacteria</taxon>
        <taxon>Pseudomonadati</taxon>
        <taxon>Pseudomonadota</taxon>
        <taxon>Gammaproteobacteria</taxon>
        <taxon>Cellvibrionales</taxon>
        <taxon>Cellvibrionaceae</taxon>
        <taxon>Cellvibrio</taxon>
    </lineage>
</organism>
<reference evidence="2" key="1">
    <citation type="submission" date="2018-07" db="EMBL/GenBank/DDBJ databases">
        <title>Genome assembly of strain Ka43.</title>
        <authorList>
            <person name="Kukolya J."/>
            <person name="Nagy I."/>
            <person name="Horvath B."/>
            <person name="Toth A."/>
        </authorList>
    </citation>
    <scope>NUCLEOTIDE SEQUENCE</scope>
    <source>
        <strain evidence="2">KB43</strain>
    </source>
</reference>
<comment type="caution">
    <text evidence="2">The sequence shown here is derived from an EMBL/GenBank/DDBJ whole genome shotgun (WGS) entry which is preliminary data.</text>
</comment>
<evidence type="ECO:0000313" key="3">
    <source>
        <dbReference type="Proteomes" id="UP000652567"/>
    </source>
</evidence>
<dbReference type="Gene3D" id="3.30.110.170">
    <property type="entry name" value="Protein of unknown function (DUF541), domain 1"/>
    <property type="match status" value="1"/>
</dbReference>
<keyword evidence="1" id="KW-0732">Signal</keyword>
<protein>
    <submittedName>
        <fullName evidence="2">DUF541 domain-containing protein</fullName>
    </submittedName>
</protein>
<gene>
    <name evidence="2" type="ORF">C4F51_08760</name>
</gene>
<dbReference type="PANTHER" id="PTHR34387:SF1">
    <property type="entry name" value="PERIPLASMIC IMMUNOGENIC PROTEIN"/>
    <property type="match status" value="1"/>
</dbReference>
<dbReference type="InterPro" id="IPR007497">
    <property type="entry name" value="SIMPL/DUF541"/>
</dbReference>
<evidence type="ECO:0000313" key="2">
    <source>
        <dbReference type="EMBL" id="MBE8717276.1"/>
    </source>
</evidence>
<dbReference type="EMBL" id="PRDL01000001">
    <property type="protein sequence ID" value="MBE8717276.1"/>
    <property type="molecule type" value="Genomic_DNA"/>
</dbReference>
<feature type="chain" id="PRO_5036772659" evidence="1">
    <location>
        <begin position="20"/>
        <end position="242"/>
    </location>
</feature>
<dbReference type="Pfam" id="PF04402">
    <property type="entry name" value="SIMPL"/>
    <property type="match status" value="1"/>
</dbReference>
<dbReference type="Proteomes" id="UP000652567">
    <property type="component" value="Unassembled WGS sequence"/>
</dbReference>
<dbReference type="Gene3D" id="3.30.70.2970">
    <property type="entry name" value="Protein of unknown function (DUF541), domain 2"/>
    <property type="match status" value="1"/>
</dbReference>
<proteinExistence type="predicted"/>
<dbReference type="GO" id="GO:0006974">
    <property type="term" value="P:DNA damage response"/>
    <property type="evidence" value="ECO:0007669"/>
    <property type="project" value="TreeGrafter"/>
</dbReference>
<evidence type="ECO:0000256" key="1">
    <source>
        <dbReference type="SAM" id="SignalP"/>
    </source>
</evidence>
<keyword evidence="3" id="KW-1185">Reference proteome</keyword>